<feature type="domain" description="HTH araC/xylS-type" evidence="4">
    <location>
        <begin position="219"/>
        <end position="317"/>
    </location>
</feature>
<dbReference type="PANTHER" id="PTHR43280:SF28">
    <property type="entry name" value="HTH-TYPE TRANSCRIPTIONAL ACTIVATOR RHAS"/>
    <property type="match status" value="1"/>
</dbReference>
<dbReference type="SMART" id="SM00342">
    <property type="entry name" value="HTH_ARAC"/>
    <property type="match status" value="1"/>
</dbReference>
<dbReference type="SUPFAM" id="SSF46689">
    <property type="entry name" value="Homeodomain-like"/>
    <property type="match status" value="2"/>
</dbReference>
<keyword evidence="3" id="KW-0804">Transcription</keyword>
<dbReference type="InterPro" id="IPR029062">
    <property type="entry name" value="Class_I_gatase-like"/>
</dbReference>
<keyword evidence="1" id="KW-0805">Transcription regulation</keyword>
<dbReference type="OrthoDB" id="186587at2"/>
<gene>
    <name evidence="5" type="ORF">COO09_14700</name>
</gene>
<reference evidence="5 6" key="1">
    <citation type="submission" date="2017-09" db="EMBL/GenBank/DDBJ databases">
        <title>The Catabolism of 3,6-Dichlorosalicylic acid is Initiated by the Cytochrome P450 Monooxygenase DsmABC in Rhizorhabdus dicambivorans Ndbn-20.</title>
        <authorList>
            <person name="Na L."/>
        </authorList>
    </citation>
    <scope>NUCLEOTIDE SEQUENCE [LARGE SCALE GENOMIC DNA]</scope>
    <source>
        <strain evidence="5 6">Ndbn-20m</strain>
    </source>
</reference>
<dbReference type="Gene3D" id="3.40.50.880">
    <property type="match status" value="1"/>
</dbReference>
<keyword evidence="6" id="KW-1185">Reference proteome</keyword>
<dbReference type="EMBL" id="NWUF01000014">
    <property type="protein sequence ID" value="PCE41535.1"/>
    <property type="molecule type" value="Genomic_DNA"/>
</dbReference>
<dbReference type="InterPro" id="IPR018060">
    <property type="entry name" value="HTH_AraC"/>
</dbReference>
<proteinExistence type="predicted"/>
<dbReference type="Gene3D" id="1.10.10.60">
    <property type="entry name" value="Homeodomain-like"/>
    <property type="match status" value="1"/>
</dbReference>
<dbReference type="Proteomes" id="UP000218934">
    <property type="component" value="Unassembled WGS sequence"/>
</dbReference>
<evidence type="ECO:0000256" key="1">
    <source>
        <dbReference type="ARBA" id="ARBA00023015"/>
    </source>
</evidence>
<dbReference type="KEGG" id="rdi:CMV14_05595"/>
<accession>A0A2A4FS21</accession>
<organism evidence="5 6">
    <name type="scientific">Rhizorhabdus dicambivorans</name>
    <dbReference type="NCBI Taxonomy" id="1850238"/>
    <lineage>
        <taxon>Bacteria</taxon>
        <taxon>Pseudomonadati</taxon>
        <taxon>Pseudomonadota</taxon>
        <taxon>Alphaproteobacteria</taxon>
        <taxon>Sphingomonadales</taxon>
        <taxon>Sphingomonadaceae</taxon>
        <taxon>Rhizorhabdus</taxon>
    </lineage>
</organism>
<evidence type="ECO:0000256" key="2">
    <source>
        <dbReference type="ARBA" id="ARBA00023125"/>
    </source>
</evidence>
<dbReference type="GO" id="GO:0043565">
    <property type="term" value="F:sequence-specific DNA binding"/>
    <property type="evidence" value="ECO:0007669"/>
    <property type="project" value="InterPro"/>
</dbReference>
<dbReference type="InterPro" id="IPR018062">
    <property type="entry name" value="HTH_AraC-typ_CS"/>
</dbReference>
<dbReference type="Pfam" id="PF12833">
    <property type="entry name" value="HTH_18"/>
    <property type="match status" value="1"/>
</dbReference>
<dbReference type="PROSITE" id="PS01124">
    <property type="entry name" value="HTH_ARAC_FAMILY_2"/>
    <property type="match status" value="1"/>
</dbReference>
<keyword evidence="2" id="KW-0238">DNA-binding</keyword>
<name>A0A2A4FS21_9SPHN</name>
<protein>
    <submittedName>
        <fullName evidence="5">Transcriptional regulator</fullName>
    </submittedName>
</protein>
<evidence type="ECO:0000313" key="6">
    <source>
        <dbReference type="Proteomes" id="UP000218934"/>
    </source>
</evidence>
<sequence>MPDFALIALDGAYHASVGALTDSFILARDRIEQVFADSGPMRMETGLRILSIDGAPIRMADGRPLEVDGAISSTDEHAFVWLPAFRAMGYAAMEERLERGHALLGWLQQQADRGAVIGASGASALFLMAAGLTRDIAVPIARALQPVARALFPRHRAEEQLGLADHGDLLIANGMGNDLALIVRAMERTLSPDVGRWLTSIMGLDREEEELLASDPLVARAQIWLEQRFTGPIGIQQLAEALSTSQPTLVRRFRKALGLTPKSYVQQLRLQAATRMLEKSNRSIDRIAELVGFSDSRLFRSMFRQRTGMAATQWREAAQARRNRPG</sequence>
<dbReference type="RefSeq" id="WP_066967807.1">
    <property type="nucleotide sequence ID" value="NZ_CP023449.1"/>
</dbReference>
<dbReference type="PROSITE" id="PS00041">
    <property type="entry name" value="HTH_ARAC_FAMILY_1"/>
    <property type="match status" value="1"/>
</dbReference>
<evidence type="ECO:0000313" key="5">
    <source>
        <dbReference type="EMBL" id="PCE41535.1"/>
    </source>
</evidence>
<dbReference type="PANTHER" id="PTHR43280">
    <property type="entry name" value="ARAC-FAMILY TRANSCRIPTIONAL REGULATOR"/>
    <property type="match status" value="1"/>
</dbReference>
<comment type="caution">
    <text evidence="5">The sequence shown here is derived from an EMBL/GenBank/DDBJ whole genome shotgun (WGS) entry which is preliminary data.</text>
</comment>
<dbReference type="InterPro" id="IPR009057">
    <property type="entry name" value="Homeodomain-like_sf"/>
</dbReference>
<dbReference type="AlphaFoldDB" id="A0A2A4FS21"/>
<dbReference type="GO" id="GO:0003700">
    <property type="term" value="F:DNA-binding transcription factor activity"/>
    <property type="evidence" value="ECO:0007669"/>
    <property type="project" value="InterPro"/>
</dbReference>
<dbReference type="SUPFAM" id="SSF52317">
    <property type="entry name" value="Class I glutamine amidotransferase-like"/>
    <property type="match status" value="1"/>
</dbReference>
<evidence type="ECO:0000259" key="4">
    <source>
        <dbReference type="PROSITE" id="PS01124"/>
    </source>
</evidence>
<evidence type="ECO:0000256" key="3">
    <source>
        <dbReference type="ARBA" id="ARBA00023163"/>
    </source>
</evidence>